<accession>A0ACD3QIW6</accession>
<gene>
    <name evidence="1" type="ORF">E3U43_011185</name>
</gene>
<dbReference type="EMBL" id="CM011691">
    <property type="protein sequence ID" value="TMS07092.1"/>
    <property type="molecule type" value="Genomic_DNA"/>
</dbReference>
<keyword evidence="2" id="KW-1185">Reference proteome</keyword>
<evidence type="ECO:0000313" key="2">
    <source>
        <dbReference type="Proteomes" id="UP000793456"/>
    </source>
</evidence>
<evidence type="ECO:0000313" key="1">
    <source>
        <dbReference type="EMBL" id="TMS07092.1"/>
    </source>
</evidence>
<sequence length="443" mass="51056">MSHSGAQGSIGSHSAMQMHNHKIYLYEYENFQGRRMDLFGECRNLCEKGFDRIGSIIVECGPWVGYEQQNMTGEMFMLEKGEYPRWDTWSNSYRCDRFMSVRPVRMDPQDHKICLFECPNFEGRKMEICDEDIPSLWSYGFQDRVASLQVTGGTWVGYQYPGYRGYQYVFEMGPYKHWNDWGAHHPQIQSIRRILESKGINNHITPHKVLPWTALSSEHALHGGRVLITEVRNEYRVISYCSRVKPSHARTGVRADDEARRLSATHHCAQLKKKAATQVNRLLRRRRREHQKKKREREKPSVSLTGCTPISPLLLDMKVQQGCNSSDMGIPVTTEEELRRNTIITPEDVLGLQKITKNYLCSPEENVHMIDFTRFKIRDMETGTVLFEITKPPTPAGGKKHCDPNCRPFCQIPVHPSLPPVAAGWSHSGVHSGRHTHQQLPHD</sequence>
<name>A0ACD3QIW6_LARCR</name>
<proteinExistence type="predicted"/>
<dbReference type="Proteomes" id="UP000793456">
    <property type="component" value="Chromosome XVIII"/>
</dbReference>
<organism evidence="1 2">
    <name type="scientific">Larimichthys crocea</name>
    <name type="common">Large yellow croaker</name>
    <name type="synonym">Pseudosciaena crocea</name>
    <dbReference type="NCBI Taxonomy" id="215358"/>
    <lineage>
        <taxon>Eukaryota</taxon>
        <taxon>Metazoa</taxon>
        <taxon>Chordata</taxon>
        <taxon>Craniata</taxon>
        <taxon>Vertebrata</taxon>
        <taxon>Euteleostomi</taxon>
        <taxon>Actinopterygii</taxon>
        <taxon>Neopterygii</taxon>
        <taxon>Teleostei</taxon>
        <taxon>Neoteleostei</taxon>
        <taxon>Acanthomorphata</taxon>
        <taxon>Eupercaria</taxon>
        <taxon>Sciaenidae</taxon>
        <taxon>Larimichthys</taxon>
    </lineage>
</organism>
<comment type="caution">
    <text evidence="1">The sequence shown here is derived from an EMBL/GenBank/DDBJ whole genome shotgun (WGS) entry which is preliminary data.</text>
</comment>
<protein>
    <submittedName>
        <fullName evidence="1">Uncharacterized protein</fullName>
    </submittedName>
</protein>
<reference evidence="1" key="1">
    <citation type="submission" date="2018-11" db="EMBL/GenBank/DDBJ databases">
        <title>The sequence and de novo assembly of Larimichthys crocea genome using PacBio and Hi-C technologies.</title>
        <authorList>
            <person name="Xu P."/>
            <person name="Chen B."/>
            <person name="Zhou Z."/>
            <person name="Ke Q."/>
            <person name="Wu Y."/>
            <person name="Bai H."/>
            <person name="Pu F."/>
        </authorList>
    </citation>
    <scope>NUCLEOTIDE SEQUENCE</scope>
    <source>
        <tissue evidence="1">Muscle</tissue>
    </source>
</reference>